<evidence type="ECO:0000259" key="7">
    <source>
        <dbReference type="PROSITE" id="PS50850"/>
    </source>
</evidence>
<keyword evidence="4 6" id="KW-0472">Membrane</keyword>
<keyword evidence="9" id="KW-1185">Reference proteome</keyword>
<feature type="domain" description="Major facilitator superfamily (MFS) profile" evidence="7">
    <location>
        <begin position="95"/>
        <end position="634"/>
    </location>
</feature>
<evidence type="ECO:0000256" key="6">
    <source>
        <dbReference type="SAM" id="Phobius"/>
    </source>
</evidence>
<feature type="transmembrane region" description="Helical" evidence="6">
    <location>
        <begin position="193"/>
        <end position="213"/>
    </location>
</feature>
<dbReference type="PROSITE" id="PS50850">
    <property type="entry name" value="MFS"/>
    <property type="match status" value="1"/>
</dbReference>
<dbReference type="Proteomes" id="UP001321749">
    <property type="component" value="Unassembled WGS sequence"/>
</dbReference>
<reference evidence="8" key="2">
    <citation type="submission" date="2023-06" db="EMBL/GenBank/DDBJ databases">
        <authorList>
            <consortium name="Lawrence Berkeley National Laboratory"/>
            <person name="Mondo S.J."/>
            <person name="Hensen N."/>
            <person name="Bonometti L."/>
            <person name="Westerberg I."/>
            <person name="Brannstrom I.O."/>
            <person name="Guillou S."/>
            <person name="Cros-Aarteil S."/>
            <person name="Calhoun S."/>
            <person name="Haridas S."/>
            <person name="Kuo A."/>
            <person name="Pangilinan J."/>
            <person name="Riley R."/>
            <person name="Labutti K."/>
            <person name="Andreopoulos B."/>
            <person name="Lipzen A."/>
            <person name="Chen C."/>
            <person name="Yanf M."/>
            <person name="Daum C."/>
            <person name="Ng V."/>
            <person name="Clum A."/>
            <person name="Steindorff A."/>
            <person name="Ohm R."/>
            <person name="Martin F."/>
            <person name="Silar P."/>
            <person name="Natvig D."/>
            <person name="Lalanne C."/>
            <person name="Gautier V."/>
            <person name="Ament-Velasquez S.L."/>
            <person name="Kruys A."/>
            <person name="Hutchinson M.I."/>
            <person name="Powell A.J."/>
            <person name="Barry K."/>
            <person name="Miller A.N."/>
            <person name="Grigoriev I.V."/>
            <person name="Debuchy R."/>
            <person name="Gladieux P."/>
            <person name="Thoren M.H."/>
            <person name="Johannesson H."/>
        </authorList>
    </citation>
    <scope>NUCLEOTIDE SEQUENCE</scope>
    <source>
        <strain evidence="8">PSN324</strain>
    </source>
</reference>
<dbReference type="InterPro" id="IPR020846">
    <property type="entry name" value="MFS_dom"/>
</dbReference>
<proteinExistence type="predicted"/>
<dbReference type="InterPro" id="IPR036259">
    <property type="entry name" value="MFS_trans_sf"/>
</dbReference>
<accession>A0AAV9HCG3</accession>
<dbReference type="EMBL" id="MU865059">
    <property type="protein sequence ID" value="KAK4458704.1"/>
    <property type="molecule type" value="Genomic_DNA"/>
</dbReference>
<comment type="subcellular location">
    <subcellularLocation>
        <location evidence="1">Membrane</location>
        <topology evidence="1">Multi-pass membrane protein</topology>
    </subcellularLocation>
</comment>
<feature type="transmembrane region" description="Helical" evidence="6">
    <location>
        <begin position="220"/>
        <end position="243"/>
    </location>
</feature>
<dbReference type="Gene3D" id="1.20.1250.20">
    <property type="entry name" value="MFS general substrate transporter like domains"/>
    <property type="match status" value="1"/>
</dbReference>
<evidence type="ECO:0000256" key="3">
    <source>
        <dbReference type="ARBA" id="ARBA00022989"/>
    </source>
</evidence>
<comment type="caution">
    <text evidence="8">The sequence shown here is derived from an EMBL/GenBank/DDBJ whole genome shotgun (WGS) entry which is preliminary data.</text>
</comment>
<evidence type="ECO:0000256" key="1">
    <source>
        <dbReference type="ARBA" id="ARBA00004141"/>
    </source>
</evidence>
<feature type="transmembrane region" description="Helical" evidence="6">
    <location>
        <begin position="137"/>
        <end position="156"/>
    </location>
</feature>
<feature type="compositionally biased region" description="Polar residues" evidence="5">
    <location>
        <begin position="59"/>
        <end position="68"/>
    </location>
</feature>
<dbReference type="SUPFAM" id="SSF103473">
    <property type="entry name" value="MFS general substrate transporter"/>
    <property type="match status" value="1"/>
</dbReference>
<evidence type="ECO:0000256" key="2">
    <source>
        <dbReference type="ARBA" id="ARBA00022692"/>
    </source>
</evidence>
<feature type="transmembrane region" description="Helical" evidence="6">
    <location>
        <begin position="506"/>
        <end position="527"/>
    </location>
</feature>
<feature type="region of interest" description="Disordered" evidence="5">
    <location>
        <begin position="279"/>
        <end position="328"/>
    </location>
</feature>
<organism evidence="8 9">
    <name type="scientific">Cladorrhinum samala</name>
    <dbReference type="NCBI Taxonomy" id="585594"/>
    <lineage>
        <taxon>Eukaryota</taxon>
        <taxon>Fungi</taxon>
        <taxon>Dikarya</taxon>
        <taxon>Ascomycota</taxon>
        <taxon>Pezizomycotina</taxon>
        <taxon>Sordariomycetes</taxon>
        <taxon>Sordariomycetidae</taxon>
        <taxon>Sordariales</taxon>
        <taxon>Podosporaceae</taxon>
        <taxon>Cladorrhinum</taxon>
    </lineage>
</organism>
<protein>
    <submittedName>
        <fullName evidence="8">Major facilitator superfamily domain-containing protein</fullName>
    </submittedName>
</protein>
<dbReference type="AlphaFoldDB" id="A0AAV9HCG3"/>
<feature type="transmembrane region" description="Helical" evidence="6">
    <location>
        <begin position="461"/>
        <end position="485"/>
    </location>
</feature>
<feature type="region of interest" description="Disordered" evidence="5">
    <location>
        <begin position="1"/>
        <end position="23"/>
    </location>
</feature>
<evidence type="ECO:0000256" key="4">
    <source>
        <dbReference type="ARBA" id="ARBA00023136"/>
    </source>
</evidence>
<feature type="transmembrane region" description="Helical" evidence="6">
    <location>
        <begin position="249"/>
        <end position="268"/>
    </location>
</feature>
<feature type="transmembrane region" description="Helical" evidence="6">
    <location>
        <begin position="417"/>
        <end position="441"/>
    </location>
</feature>
<dbReference type="FunFam" id="1.20.1250.20:FF:000396">
    <property type="entry name" value="MFS general substrate transporter"/>
    <property type="match status" value="1"/>
</dbReference>
<dbReference type="Pfam" id="PF07690">
    <property type="entry name" value="MFS_1"/>
    <property type="match status" value="1"/>
</dbReference>
<gene>
    <name evidence="8" type="ORF">QBC42DRAFT_313850</name>
</gene>
<feature type="transmembrane region" description="Helical" evidence="6">
    <location>
        <begin position="94"/>
        <end position="117"/>
    </location>
</feature>
<evidence type="ECO:0000313" key="8">
    <source>
        <dbReference type="EMBL" id="KAK4458704.1"/>
    </source>
</evidence>
<dbReference type="InterPro" id="IPR011701">
    <property type="entry name" value="MFS"/>
</dbReference>
<feature type="transmembrane region" description="Helical" evidence="6">
    <location>
        <begin position="533"/>
        <end position="559"/>
    </location>
</feature>
<evidence type="ECO:0000256" key="5">
    <source>
        <dbReference type="SAM" id="MobiDB-lite"/>
    </source>
</evidence>
<feature type="transmembrane region" description="Helical" evidence="6">
    <location>
        <begin position="579"/>
        <end position="595"/>
    </location>
</feature>
<feature type="transmembrane region" description="Helical" evidence="6">
    <location>
        <begin position="163"/>
        <end position="187"/>
    </location>
</feature>
<name>A0AAV9HCG3_9PEZI</name>
<evidence type="ECO:0000313" key="9">
    <source>
        <dbReference type="Proteomes" id="UP001321749"/>
    </source>
</evidence>
<keyword evidence="3 6" id="KW-1133">Transmembrane helix</keyword>
<sequence>MGIRSRQTDLGQGRQDGSTAASRWSFGVLNPKDRVDVPGNLCDHTRRYVTGVHRDGESNVANKKTTADGTIILEPQPDDSSNDPLNWPRWRRDAALFSLGLYCMIGGGMTPLLAAGFTEISREYGVPITDVSLTTGLIMLGLGVGCVIVSPTAIIYGKRPVYLGSAILCLLTAVWCAMSPSFTWLLLARVVQGIALSPVEALASASIAEMFFLHERAFRIGIYGLMLLGGKNMVPLAGAAIINKLGWRWAFWAVAMLVGVFGALLFFFHPETFWDRTPTSEVPVSGEASRGKPSAAGSGQEFEGAVTESQTIAEDEPTAPRSEREEPFEAANSSLAAAAIIPEATESTISYHVGLVNSEPPDSEEGKERRTPSILGNNAYMQRMISAPKESFASQLLPWRGRLRREERWLQTAWRPFLLFAYPAILWSATVYSCCIGWLIVISESMDIIYRSSDIYHFTALQTGLVYVSPFVGGVFGTAVAGQLSDVAVRAMARRNAGVYEPEFRLVMMIPVAICTVLGLMGFGWSARDKDDWIVPTVFFGITSFGCALGSTTAITFCVDSYREFAGEALVSLNFSKNIFHGLVFSLFITKWLRIEGSKEVYIWIGVIQLILLLFTIPMFVLFSWLCILCIMST</sequence>
<dbReference type="GO" id="GO:0022857">
    <property type="term" value="F:transmembrane transporter activity"/>
    <property type="evidence" value="ECO:0007669"/>
    <property type="project" value="InterPro"/>
</dbReference>
<feature type="transmembrane region" description="Helical" evidence="6">
    <location>
        <begin position="601"/>
        <end position="631"/>
    </location>
</feature>
<feature type="region of interest" description="Disordered" evidence="5">
    <location>
        <begin position="56"/>
        <end position="85"/>
    </location>
</feature>
<keyword evidence="2 6" id="KW-0812">Transmembrane</keyword>
<dbReference type="Gene3D" id="1.20.1720.10">
    <property type="entry name" value="Multidrug resistance protein D"/>
    <property type="match status" value="1"/>
</dbReference>
<dbReference type="PANTHER" id="PTHR23502">
    <property type="entry name" value="MAJOR FACILITATOR SUPERFAMILY"/>
    <property type="match status" value="1"/>
</dbReference>
<dbReference type="PANTHER" id="PTHR23502:SF4">
    <property type="entry name" value="MAJOR FACILITATOR SUPERFAMILY (MFS) PROFILE DOMAIN-CONTAINING PROTEIN-RELATED"/>
    <property type="match status" value="1"/>
</dbReference>
<reference evidence="8" key="1">
    <citation type="journal article" date="2023" name="Mol. Phylogenet. Evol.">
        <title>Genome-scale phylogeny and comparative genomics of the fungal order Sordariales.</title>
        <authorList>
            <person name="Hensen N."/>
            <person name="Bonometti L."/>
            <person name="Westerberg I."/>
            <person name="Brannstrom I.O."/>
            <person name="Guillou S."/>
            <person name="Cros-Aarteil S."/>
            <person name="Calhoun S."/>
            <person name="Haridas S."/>
            <person name="Kuo A."/>
            <person name="Mondo S."/>
            <person name="Pangilinan J."/>
            <person name="Riley R."/>
            <person name="LaButti K."/>
            <person name="Andreopoulos B."/>
            <person name="Lipzen A."/>
            <person name="Chen C."/>
            <person name="Yan M."/>
            <person name="Daum C."/>
            <person name="Ng V."/>
            <person name="Clum A."/>
            <person name="Steindorff A."/>
            <person name="Ohm R.A."/>
            <person name="Martin F."/>
            <person name="Silar P."/>
            <person name="Natvig D.O."/>
            <person name="Lalanne C."/>
            <person name="Gautier V."/>
            <person name="Ament-Velasquez S.L."/>
            <person name="Kruys A."/>
            <person name="Hutchinson M.I."/>
            <person name="Powell A.J."/>
            <person name="Barry K."/>
            <person name="Miller A.N."/>
            <person name="Grigoriev I.V."/>
            <person name="Debuchy R."/>
            <person name="Gladieux P."/>
            <person name="Hiltunen Thoren M."/>
            <person name="Johannesson H."/>
        </authorList>
    </citation>
    <scope>NUCLEOTIDE SEQUENCE</scope>
    <source>
        <strain evidence="8">PSN324</strain>
    </source>
</reference>
<dbReference type="GO" id="GO:0005886">
    <property type="term" value="C:plasma membrane"/>
    <property type="evidence" value="ECO:0007669"/>
    <property type="project" value="TreeGrafter"/>
</dbReference>